<dbReference type="Proteomes" id="UP000234891">
    <property type="component" value="Unassembled WGS sequence"/>
</dbReference>
<evidence type="ECO:0000313" key="2">
    <source>
        <dbReference type="Proteomes" id="UP000234891"/>
    </source>
</evidence>
<accession>A0A2N5P5N5</accession>
<sequence>MINVEKKNPYKFTLGFDKTKPTHVRAAEILNSVRDKADLIASAVVAHIDGGSTEKGAVLNQEALQIMMLELVKQEVEKAMQNYFSKQENVQVEEETKEDVIEKQKVSEFVLAPEVAKSVRDAMSAFRNR</sequence>
<evidence type="ECO:0000313" key="1">
    <source>
        <dbReference type="EMBL" id="PLT70463.1"/>
    </source>
</evidence>
<protein>
    <submittedName>
        <fullName evidence="1">Stage III sporulation protein AF</fullName>
    </submittedName>
</protein>
<organism evidence="1 2">
    <name type="scientific">Mediterraneibacter gnavus</name>
    <name type="common">Ruminococcus gnavus</name>
    <dbReference type="NCBI Taxonomy" id="33038"/>
    <lineage>
        <taxon>Bacteria</taxon>
        <taxon>Bacillati</taxon>
        <taxon>Bacillota</taxon>
        <taxon>Clostridia</taxon>
        <taxon>Lachnospirales</taxon>
        <taxon>Lachnospiraceae</taxon>
        <taxon>Mediterraneibacter</taxon>
    </lineage>
</organism>
<dbReference type="EMBL" id="NIHS01000034">
    <property type="protein sequence ID" value="PLT70463.1"/>
    <property type="molecule type" value="Genomic_DNA"/>
</dbReference>
<gene>
    <name evidence="1" type="ORF">CDL26_14225</name>
</gene>
<reference evidence="1 2" key="1">
    <citation type="journal article" date="2017" name="Genome Med.">
        <title>A novel Ruminococcus gnavus clade enriched in inflammatory bowel disease patients.</title>
        <authorList>
            <person name="Hall A.B."/>
            <person name="Yassour M."/>
            <person name="Sauk J."/>
            <person name="Garner A."/>
            <person name="Jiang X."/>
            <person name="Arthur T."/>
            <person name="Lagoudas G.K."/>
            <person name="Vatanen T."/>
            <person name="Fornelos N."/>
            <person name="Wilson R."/>
            <person name="Bertha M."/>
            <person name="Cohen M."/>
            <person name="Garber J."/>
            <person name="Khalili H."/>
            <person name="Gevers D."/>
            <person name="Ananthakrishnan A.N."/>
            <person name="Kugathasan S."/>
            <person name="Lander E.S."/>
            <person name="Blainey P."/>
            <person name="Vlamakis H."/>
            <person name="Xavier R.J."/>
            <person name="Huttenhower C."/>
        </authorList>
    </citation>
    <scope>NUCLEOTIDE SEQUENCE [LARGE SCALE GENOMIC DNA]</scope>
    <source>
        <strain evidence="1 2">RJX1124</strain>
    </source>
</reference>
<dbReference type="AlphaFoldDB" id="A0A2N5P5N5"/>
<name>A0A2N5P5N5_MEDGN</name>
<proteinExistence type="predicted"/>
<comment type="caution">
    <text evidence="1">The sequence shown here is derived from an EMBL/GenBank/DDBJ whole genome shotgun (WGS) entry which is preliminary data.</text>
</comment>